<dbReference type="InterPro" id="IPR010368">
    <property type="entry name" value="Com_YlbF"/>
</dbReference>
<keyword evidence="3" id="KW-1185">Reference proteome</keyword>
<dbReference type="PANTHER" id="PTHR38448">
    <property type="entry name" value="REGULATORY PROTEIN YLBF-RELATED"/>
    <property type="match status" value="1"/>
</dbReference>
<dbReference type="Gene3D" id="1.20.1500.10">
    <property type="entry name" value="YheA/YmcA-like"/>
    <property type="match status" value="1"/>
</dbReference>
<dbReference type="InterPro" id="IPR052767">
    <property type="entry name" value="Bact_com_dev_regulator"/>
</dbReference>
<dbReference type="OrthoDB" id="2157513at2"/>
<dbReference type="STRING" id="46223.SAMN05421852_103153"/>
<dbReference type="EMBL" id="FORR01000003">
    <property type="protein sequence ID" value="SFI99006.1"/>
    <property type="molecule type" value="Genomic_DNA"/>
</dbReference>
<feature type="coiled-coil region" evidence="1">
    <location>
        <begin position="27"/>
        <end position="54"/>
    </location>
</feature>
<dbReference type="Proteomes" id="UP000199545">
    <property type="component" value="Unassembled WGS sequence"/>
</dbReference>
<sequence>MSEILMDAYHLADQINESEEVKNYLQLKKKLQENEEAQRLIKEFQRVKSLYEEAQRFGIFHPNYHEAKEKAERFQKKLRQHPLISAYLEAEEKLDQLLYEVSATIAHSISETIKVPSNQPRSIRKKSCHRK</sequence>
<protein>
    <submittedName>
        <fullName evidence="2">Cell fate regulator YlbF, YheA/YmcA/DUF963 family (Controls sporulation, competence, biofilm development)</fullName>
    </submittedName>
</protein>
<evidence type="ECO:0000313" key="3">
    <source>
        <dbReference type="Proteomes" id="UP000199545"/>
    </source>
</evidence>
<gene>
    <name evidence="2" type="ORF">SAMN05421852_103153</name>
</gene>
<dbReference type="Pfam" id="PF06133">
    <property type="entry name" value="Com_YlbF"/>
    <property type="match status" value="1"/>
</dbReference>
<reference evidence="2 3" key="1">
    <citation type="submission" date="2016-10" db="EMBL/GenBank/DDBJ databases">
        <authorList>
            <person name="de Groot N.N."/>
        </authorList>
    </citation>
    <scope>NUCLEOTIDE SEQUENCE [LARGE SCALE GENOMIC DNA]</scope>
    <source>
        <strain evidence="2 3">DSM 44778</strain>
    </source>
</reference>
<evidence type="ECO:0000256" key="1">
    <source>
        <dbReference type="SAM" id="Coils"/>
    </source>
</evidence>
<proteinExistence type="predicted"/>
<dbReference type="InterPro" id="IPR023378">
    <property type="entry name" value="YheA/YmcA-like_dom_sf"/>
</dbReference>
<evidence type="ECO:0000313" key="2">
    <source>
        <dbReference type="EMBL" id="SFI99006.1"/>
    </source>
</evidence>
<name>A0A1I3MQQ0_9BACL</name>
<keyword evidence="1" id="KW-0175">Coiled coil</keyword>
<accession>A0A1I3MQQ0</accession>
<organism evidence="2 3">
    <name type="scientific">Thermoflavimicrobium dichotomicum</name>
    <dbReference type="NCBI Taxonomy" id="46223"/>
    <lineage>
        <taxon>Bacteria</taxon>
        <taxon>Bacillati</taxon>
        <taxon>Bacillota</taxon>
        <taxon>Bacilli</taxon>
        <taxon>Bacillales</taxon>
        <taxon>Thermoactinomycetaceae</taxon>
        <taxon>Thermoflavimicrobium</taxon>
    </lineage>
</organism>
<dbReference type="SUPFAM" id="SSF158622">
    <property type="entry name" value="YheA/YmcA-like"/>
    <property type="match status" value="1"/>
</dbReference>
<dbReference type="AlphaFoldDB" id="A0A1I3MQQ0"/>
<dbReference type="PANTHER" id="PTHR38448:SF2">
    <property type="entry name" value="REGULATORY PROTEIN YLBF"/>
    <property type="match status" value="1"/>
</dbReference>